<evidence type="ECO:0000256" key="9">
    <source>
        <dbReference type="RuleBase" id="RU361157"/>
    </source>
</evidence>
<evidence type="ECO:0000256" key="3">
    <source>
        <dbReference type="ARBA" id="ARBA00022448"/>
    </source>
</evidence>
<dbReference type="InterPro" id="IPR013525">
    <property type="entry name" value="ABC2_TM"/>
</dbReference>
<feature type="domain" description="ABC transmembrane type-2" evidence="10">
    <location>
        <begin position="51"/>
        <end position="277"/>
    </location>
</feature>
<keyword evidence="7 9" id="KW-1133">Transmembrane helix</keyword>
<dbReference type="RefSeq" id="WP_215240565.1">
    <property type="nucleotide sequence ID" value="NZ_CAJRAF010000002.1"/>
</dbReference>
<reference evidence="11" key="1">
    <citation type="submission" date="2021-04" db="EMBL/GenBank/DDBJ databases">
        <authorList>
            <person name="Rodrigo-Torres L."/>
            <person name="Arahal R. D."/>
            <person name="Lucena T."/>
        </authorList>
    </citation>
    <scope>NUCLEOTIDE SEQUENCE</scope>
    <source>
        <strain evidence="11">CECT 9275</strain>
    </source>
</reference>
<evidence type="ECO:0000256" key="7">
    <source>
        <dbReference type="ARBA" id="ARBA00022989"/>
    </source>
</evidence>
<feature type="transmembrane region" description="Helical" evidence="9">
    <location>
        <begin position="85"/>
        <end position="103"/>
    </location>
</feature>
<proteinExistence type="inferred from homology"/>
<keyword evidence="4 9" id="KW-1003">Cell membrane</keyword>
<evidence type="ECO:0000256" key="5">
    <source>
        <dbReference type="ARBA" id="ARBA00022519"/>
    </source>
</evidence>
<evidence type="ECO:0000256" key="2">
    <source>
        <dbReference type="ARBA" id="ARBA00007783"/>
    </source>
</evidence>
<dbReference type="GO" id="GO:0140359">
    <property type="term" value="F:ABC-type transporter activity"/>
    <property type="evidence" value="ECO:0007669"/>
    <property type="project" value="InterPro"/>
</dbReference>
<feature type="transmembrane region" description="Helical" evidence="9">
    <location>
        <begin position="199"/>
        <end position="218"/>
    </location>
</feature>
<feature type="transmembrane region" description="Helical" evidence="9">
    <location>
        <begin position="54"/>
        <end position="79"/>
    </location>
</feature>
<evidence type="ECO:0000256" key="1">
    <source>
        <dbReference type="ARBA" id="ARBA00004429"/>
    </source>
</evidence>
<evidence type="ECO:0000313" key="11">
    <source>
        <dbReference type="EMBL" id="CAG5007955.1"/>
    </source>
</evidence>
<accession>A0A916JFF5</accession>
<evidence type="ECO:0000259" key="10">
    <source>
        <dbReference type="PROSITE" id="PS51012"/>
    </source>
</evidence>
<dbReference type="EMBL" id="CAJRAF010000002">
    <property type="protein sequence ID" value="CAG5007955.1"/>
    <property type="molecule type" value="Genomic_DNA"/>
</dbReference>
<dbReference type="Pfam" id="PF01061">
    <property type="entry name" value="ABC2_membrane"/>
    <property type="match status" value="1"/>
</dbReference>
<dbReference type="Proteomes" id="UP000680038">
    <property type="component" value="Unassembled WGS sequence"/>
</dbReference>
<organism evidence="11 12">
    <name type="scientific">Dyadobacter helix</name>
    <dbReference type="NCBI Taxonomy" id="2822344"/>
    <lineage>
        <taxon>Bacteria</taxon>
        <taxon>Pseudomonadati</taxon>
        <taxon>Bacteroidota</taxon>
        <taxon>Cytophagia</taxon>
        <taxon>Cytophagales</taxon>
        <taxon>Spirosomataceae</taxon>
        <taxon>Dyadobacter</taxon>
    </lineage>
</organism>
<evidence type="ECO:0000256" key="6">
    <source>
        <dbReference type="ARBA" id="ARBA00022692"/>
    </source>
</evidence>
<dbReference type="GO" id="GO:0015920">
    <property type="term" value="P:lipopolysaccharide transport"/>
    <property type="evidence" value="ECO:0007669"/>
    <property type="project" value="TreeGrafter"/>
</dbReference>
<feature type="transmembrane region" description="Helical" evidence="9">
    <location>
        <begin position="166"/>
        <end position="187"/>
    </location>
</feature>
<comment type="subcellular location">
    <subcellularLocation>
        <location evidence="1">Cell inner membrane</location>
        <topology evidence="1">Multi-pass membrane protein</topology>
    </subcellularLocation>
    <subcellularLocation>
        <location evidence="9">Cell membrane</location>
        <topology evidence="9">Multi-pass membrane protein</topology>
    </subcellularLocation>
</comment>
<evidence type="ECO:0000256" key="4">
    <source>
        <dbReference type="ARBA" id="ARBA00022475"/>
    </source>
</evidence>
<dbReference type="AlphaFoldDB" id="A0A916JFF5"/>
<feature type="transmembrane region" description="Helical" evidence="9">
    <location>
        <begin position="251"/>
        <end position="274"/>
    </location>
</feature>
<keyword evidence="8 9" id="KW-0472">Membrane</keyword>
<name>A0A916JFF5_9BACT</name>
<protein>
    <recommendedName>
        <fullName evidence="9">Transport permease protein</fullName>
    </recommendedName>
</protein>
<dbReference type="PROSITE" id="PS51012">
    <property type="entry name" value="ABC_TM2"/>
    <property type="match status" value="1"/>
</dbReference>
<keyword evidence="12" id="KW-1185">Reference proteome</keyword>
<dbReference type="GO" id="GO:0005886">
    <property type="term" value="C:plasma membrane"/>
    <property type="evidence" value="ECO:0007669"/>
    <property type="project" value="UniProtKB-SubCell"/>
</dbReference>
<comment type="caution">
    <text evidence="11">The sequence shown here is derived from an EMBL/GenBank/DDBJ whole genome shotgun (WGS) entry which is preliminary data.</text>
</comment>
<gene>
    <name evidence="11" type="ORF">DYBT9275_04163</name>
</gene>
<dbReference type="InterPro" id="IPR047817">
    <property type="entry name" value="ABC2_TM_bact-type"/>
</dbReference>
<dbReference type="PANTHER" id="PTHR30413:SF8">
    <property type="entry name" value="TRANSPORT PERMEASE PROTEIN"/>
    <property type="match status" value="1"/>
</dbReference>
<keyword evidence="5" id="KW-0997">Cell inner membrane</keyword>
<dbReference type="PANTHER" id="PTHR30413">
    <property type="entry name" value="INNER MEMBRANE TRANSPORT PERMEASE"/>
    <property type="match status" value="1"/>
</dbReference>
<evidence type="ECO:0000256" key="8">
    <source>
        <dbReference type="ARBA" id="ARBA00023136"/>
    </source>
</evidence>
<keyword evidence="3 9" id="KW-0813">Transport</keyword>
<feature type="transmembrane region" description="Helical" evidence="9">
    <location>
        <begin position="124"/>
        <end position="154"/>
    </location>
</feature>
<comment type="similarity">
    <text evidence="2 9">Belongs to the ABC-2 integral membrane protein family.</text>
</comment>
<keyword evidence="6 9" id="KW-0812">Transmembrane</keyword>
<sequence length="285" mass="32834">MTSSEEDKWDLEIEPVSGLFDVNWREIWQYRDLIALFVKRDVVATYKQTILGPVWFFVQPILTTFTYIIIFGNIAGISTGGVPKILFYLSGITLWNYFQECLLKTSDTFVLNQNLFGKVYFPRLAAPISIVISNLFKFGIQFTLFLGIWTYFLILQKNEVSPKPTLILFPLYLLLMSGLGFSTGVLISSLTTKYRDLRYLIQFGIQLLMYATPIVYPLDIAPERYQWLLQLNPVTSVVEALRYSFLGQGHFSWAGLGYSFIFMSINLLISIIVFNKVEKTFMDTV</sequence>
<evidence type="ECO:0000313" key="12">
    <source>
        <dbReference type="Proteomes" id="UP000680038"/>
    </source>
</evidence>